<keyword evidence="4" id="KW-1185">Reference proteome</keyword>
<feature type="region of interest" description="Disordered" evidence="1">
    <location>
        <begin position="74"/>
        <end position="154"/>
    </location>
</feature>
<dbReference type="OrthoDB" id="2274046at2759"/>
<dbReference type="EMBL" id="JAAAJA010000651">
    <property type="protein sequence ID" value="KAG0250780.1"/>
    <property type="molecule type" value="Genomic_DNA"/>
</dbReference>
<proteinExistence type="predicted"/>
<sequence length="222" mass="24026">MSSSSIQYVASLAPNQHHCNLKLRVLSVETIAETVHPGNQVNLLARNARLQLLNAHVNMYRGFMRLEVNEDEEGRDGFEYEGQCRPSITTVVDEEDDSNGLGHESSKSDNKSEETTTSTSTPTTTMTTENHSRAIASSSTTASPETAASQQPLSNASTSLATIAVATVSSASQSFTSSPPSTSSRDQLEVEMRLGSGGSVSLMEYYRMAEFTYFPTMEPVGR</sequence>
<feature type="compositionally biased region" description="Basic and acidic residues" evidence="1">
    <location>
        <begin position="104"/>
        <end position="114"/>
    </location>
</feature>
<dbReference type="Pfam" id="PF21473">
    <property type="entry name" value="OB_Ssb-like"/>
    <property type="match status" value="1"/>
</dbReference>
<dbReference type="Proteomes" id="UP000726737">
    <property type="component" value="Unassembled WGS sequence"/>
</dbReference>
<dbReference type="InterPro" id="IPR048970">
    <property type="entry name" value="OB_Ssb-like"/>
</dbReference>
<feature type="compositionally biased region" description="Low complexity" evidence="1">
    <location>
        <begin position="115"/>
        <end position="149"/>
    </location>
</feature>
<evidence type="ECO:0000259" key="2">
    <source>
        <dbReference type="Pfam" id="PF21473"/>
    </source>
</evidence>
<evidence type="ECO:0000256" key="1">
    <source>
        <dbReference type="SAM" id="MobiDB-lite"/>
    </source>
</evidence>
<organism evidence="3 4">
    <name type="scientific">Mortierella polycephala</name>
    <dbReference type="NCBI Taxonomy" id="41804"/>
    <lineage>
        <taxon>Eukaryota</taxon>
        <taxon>Fungi</taxon>
        <taxon>Fungi incertae sedis</taxon>
        <taxon>Mucoromycota</taxon>
        <taxon>Mortierellomycotina</taxon>
        <taxon>Mortierellomycetes</taxon>
        <taxon>Mortierellales</taxon>
        <taxon>Mortierellaceae</taxon>
        <taxon>Mortierella</taxon>
    </lineage>
</organism>
<accession>A0A9P6PR66</accession>
<feature type="compositionally biased region" description="Low complexity" evidence="1">
    <location>
        <begin position="170"/>
        <end position="184"/>
    </location>
</feature>
<dbReference type="AlphaFoldDB" id="A0A9P6PR66"/>
<reference evidence="3" key="1">
    <citation type="journal article" date="2020" name="Fungal Divers.">
        <title>Resolving the Mortierellaceae phylogeny through synthesis of multi-gene phylogenetics and phylogenomics.</title>
        <authorList>
            <person name="Vandepol N."/>
            <person name="Liber J."/>
            <person name="Desiro A."/>
            <person name="Na H."/>
            <person name="Kennedy M."/>
            <person name="Barry K."/>
            <person name="Grigoriev I.V."/>
            <person name="Miller A.N."/>
            <person name="O'Donnell K."/>
            <person name="Stajich J.E."/>
            <person name="Bonito G."/>
        </authorList>
    </citation>
    <scope>NUCLEOTIDE SEQUENCE</scope>
    <source>
        <strain evidence="3">KOD948</strain>
    </source>
</reference>
<gene>
    <name evidence="3" type="ORF">BG011_008115</name>
</gene>
<evidence type="ECO:0000313" key="4">
    <source>
        <dbReference type="Proteomes" id="UP000726737"/>
    </source>
</evidence>
<feature type="domain" description="Single-stranded DNA binding protein Ssb-like OB fold" evidence="2">
    <location>
        <begin position="39"/>
        <end position="70"/>
    </location>
</feature>
<protein>
    <recommendedName>
        <fullName evidence="2">Single-stranded DNA binding protein Ssb-like OB fold domain-containing protein</fullName>
    </recommendedName>
</protein>
<name>A0A9P6PR66_9FUNG</name>
<comment type="caution">
    <text evidence="3">The sequence shown here is derived from an EMBL/GenBank/DDBJ whole genome shotgun (WGS) entry which is preliminary data.</text>
</comment>
<evidence type="ECO:0000313" key="3">
    <source>
        <dbReference type="EMBL" id="KAG0250780.1"/>
    </source>
</evidence>
<feature type="region of interest" description="Disordered" evidence="1">
    <location>
        <begin position="170"/>
        <end position="199"/>
    </location>
</feature>